<feature type="transmembrane region" description="Helical" evidence="1">
    <location>
        <begin position="15"/>
        <end position="43"/>
    </location>
</feature>
<dbReference type="EMBL" id="JAHRIM010022049">
    <property type="protein sequence ID" value="MEQ2263294.1"/>
    <property type="molecule type" value="Genomic_DNA"/>
</dbReference>
<name>A0ABV0W2B3_9TELE</name>
<keyword evidence="1" id="KW-0812">Transmembrane</keyword>
<evidence type="ECO:0000256" key="1">
    <source>
        <dbReference type="SAM" id="Phobius"/>
    </source>
</evidence>
<evidence type="ECO:0000313" key="3">
    <source>
        <dbReference type="Proteomes" id="UP001444071"/>
    </source>
</evidence>
<reference evidence="2 3" key="1">
    <citation type="submission" date="2021-06" db="EMBL/GenBank/DDBJ databases">
        <authorList>
            <person name="Palmer J.M."/>
        </authorList>
    </citation>
    <scope>NUCLEOTIDE SEQUENCE [LARGE SCALE GENOMIC DNA]</scope>
    <source>
        <strain evidence="2 3">XR_2019</strain>
        <tissue evidence="2">Muscle</tissue>
    </source>
</reference>
<accession>A0ABV0W2B3</accession>
<keyword evidence="1" id="KW-0472">Membrane</keyword>
<gene>
    <name evidence="2" type="ORF">XENORESO_005695</name>
</gene>
<keyword evidence="3" id="KW-1185">Reference proteome</keyword>
<protein>
    <submittedName>
        <fullName evidence="2">Uncharacterized protein</fullName>
    </submittedName>
</protein>
<dbReference type="Proteomes" id="UP001444071">
    <property type="component" value="Unassembled WGS sequence"/>
</dbReference>
<organism evidence="2 3">
    <name type="scientific">Xenotaenia resolanae</name>
    <dbReference type="NCBI Taxonomy" id="208358"/>
    <lineage>
        <taxon>Eukaryota</taxon>
        <taxon>Metazoa</taxon>
        <taxon>Chordata</taxon>
        <taxon>Craniata</taxon>
        <taxon>Vertebrata</taxon>
        <taxon>Euteleostomi</taxon>
        <taxon>Actinopterygii</taxon>
        <taxon>Neopterygii</taxon>
        <taxon>Teleostei</taxon>
        <taxon>Neoteleostei</taxon>
        <taxon>Acanthomorphata</taxon>
        <taxon>Ovalentaria</taxon>
        <taxon>Atherinomorphae</taxon>
        <taxon>Cyprinodontiformes</taxon>
        <taxon>Goodeidae</taxon>
        <taxon>Xenotaenia</taxon>
    </lineage>
</organism>
<evidence type="ECO:0000313" key="2">
    <source>
        <dbReference type="EMBL" id="MEQ2263294.1"/>
    </source>
</evidence>
<keyword evidence="1" id="KW-1133">Transmembrane helix</keyword>
<comment type="caution">
    <text evidence="2">The sequence shown here is derived from an EMBL/GenBank/DDBJ whole genome shotgun (WGS) entry which is preliminary data.</text>
</comment>
<sequence>MSGECVSEFTLELRLSRLCLCVVICVSSCVGVLGRVDVFLLLFSKLLMDLWSRSAEGFFSSLQQINNMIVCVSKQETGDGERPLPECVCVSLLLNFFTGKTPQKHNLITTD</sequence>
<proteinExistence type="predicted"/>